<feature type="region of interest" description="Disordered" evidence="1">
    <location>
        <begin position="18"/>
        <end position="54"/>
    </location>
</feature>
<keyword evidence="4" id="KW-1185">Reference proteome</keyword>
<dbReference type="AlphaFoldDB" id="L1K1Q7"/>
<dbReference type="KEGG" id="gtt:GUITHDRAFT_132226"/>
<dbReference type="HOGENOM" id="CLU_486139_0_0_1"/>
<evidence type="ECO:0000256" key="1">
    <source>
        <dbReference type="SAM" id="MobiDB-lite"/>
    </source>
</evidence>
<dbReference type="PaxDb" id="55529-EKX54514"/>
<dbReference type="SUPFAM" id="SSF50998">
    <property type="entry name" value="Quinoprotein alcohol dehydrogenase-like"/>
    <property type="match status" value="1"/>
</dbReference>
<dbReference type="Gene3D" id="2.130.10.10">
    <property type="entry name" value="YVTN repeat-like/Quinoprotein amine dehydrogenase"/>
    <property type="match status" value="1"/>
</dbReference>
<gene>
    <name evidence="2" type="ORF">GUITHDRAFT_132226</name>
</gene>
<dbReference type="EnsemblProtists" id="EKX54514">
    <property type="protein sequence ID" value="EKX54514"/>
    <property type="gene ID" value="GUITHDRAFT_132226"/>
</dbReference>
<dbReference type="InterPro" id="IPR011047">
    <property type="entry name" value="Quinoprotein_ADH-like_sf"/>
</dbReference>
<protein>
    <submittedName>
        <fullName evidence="2 3">Uncharacterized protein</fullName>
    </submittedName>
</protein>
<evidence type="ECO:0000313" key="4">
    <source>
        <dbReference type="Proteomes" id="UP000011087"/>
    </source>
</evidence>
<dbReference type="EMBL" id="JH992967">
    <property type="protein sequence ID" value="EKX54514.1"/>
    <property type="molecule type" value="Genomic_DNA"/>
</dbReference>
<organism evidence="2">
    <name type="scientific">Guillardia theta (strain CCMP2712)</name>
    <name type="common">Cryptophyte</name>
    <dbReference type="NCBI Taxonomy" id="905079"/>
    <lineage>
        <taxon>Eukaryota</taxon>
        <taxon>Cryptophyceae</taxon>
        <taxon>Pyrenomonadales</taxon>
        <taxon>Geminigeraceae</taxon>
        <taxon>Guillardia</taxon>
    </lineage>
</organism>
<evidence type="ECO:0000313" key="3">
    <source>
        <dbReference type="EnsemblProtists" id="EKX54514"/>
    </source>
</evidence>
<name>L1K1Q7_GUITC</name>
<evidence type="ECO:0000313" key="2">
    <source>
        <dbReference type="EMBL" id="EKX54514.1"/>
    </source>
</evidence>
<reference evidence="3" key="3">
    <citation type="submission" date="2016-03" db="UniProtKB">
        <authorList>
            <consortium name="EnsemblProtists"/>
        </authorList>
    </citation>
    <scope>IDENTIFICATION</scope>
</reference>
<reference evidence="2 4" key="1">
    <citation type="journal article" date="2012" name="Nature">
        <title>Algal genomes reveal evolutionary mosaicism and the fate of nucleomorphs.</title>
        <authorList>
            <consortium name="DOE Joint Genome Institute"/>
            <person name="Curtis B.A."/>
            <person name="Tanifuji G."/>
            <person name="Burki F."/>
            <person name="Gruber A."/>
            <person name="Irimia M."/>
            <person name="Maruyama S."/>
            <person name="Arias M.C."/>
            <person name="Ball S.G."/>
            <person name="Gile G.H."/>
            <person name="Hirakawa Y."/>
            <person name="Hopkins J.F."/>
            <person name="Kuo A."/>
            <person name="Rensing S.A."/>
            <person name="Schmutz J."/>
            <person name="Symeonidi A."/>
            <person name="Elias M."/>
            <person name="Eveleigh R.J."/>
            <person name="Herman E.K."/>
            <person name="Klute M.J."/>
            <person name="Nakayama T."/>
            <person name="Obornik M."/>
            <person name="Reyes-Prieto A."/>
            <person name="Armbrust E.V."/>
            <person name="Aves S.J."/>
            <person name="Beiko R.G."/>
            <person name="Coutinho P."/>
            <person name="Dacks J.B."/>
            <person name="Durnford D.G."/>
            <person name="Fast N.M."/>
            <person name="Green B.R."/>
            <person name="Grisdale C.J."/>
            <person name="Hempel F."/>
            <person name="Henrissat B."/>
            <person name="Hoppner M.P."/>
            <person name="Ishida K."/>
            <person name="Kim E."/>
            <person name="Koreny L."/>
            <person name="Kroth P.G."/>
            <person name="Liu Y."/>
            <person name="Malik S.B."/>
            <person name="Maier U.G."/>
            <person name="McRose D."/>
            <person name="Mock T."/>
            <person name="Neilson J.A."/>
            <person name="Onodera N.T."/>
            <person name="Poole A.M."/>
            <person name="Pritham E.J."/>
            <person name="Richards T.A."/>
            <person name="Rocap G."/>
            <person name="Roy S.W."/>
            <person name="Sarai C."/>
            <person name="Schaack S."/>
            <person name="Shirato S."/>
            <person name="Slamovits C.H."/>
            <person name="Spencer D.F."/>
            <person name="Suzuki S."/>
            <person name="Worden A.Z."/>
            <person name="Zauner S."/>
            <person name="Barry K."/>
            <person name="Bell C."/>
            <person name="Bharti A.K."/>
            <person name="Crow J.A."/>
            <person name="Grimwood J."/>
            <person name="Kramer R."/>
            <person name="Lindquist E."/>
            <person name="Lucas S."/>
            <person name="Salamov A."/>
            <person name="McFadden G.I."/>
            <person name="Lane C.E."/>
            <person name="Keeling P.J."/>
            <person name="Gray M.W."/>
            <person name="Grigoriev I.V."/>
            <person name="Archibald J.M."/>
        </authorList>
    </citation>
    <scope>NUCLEOTIDE SEQUENCE</scope>
    <source>
        <strain evidence="2 4">CCMP2712</strain>
    </source>
</reference>
<dbReference type="RefSeq" id="XP_005841494.1">
    <property type="nucleotide sequence ID" value="XM_005841437.1"/>
</dbReference>
<feature type="compositionally biased region" description="Basic and acidic residues" evidence="1">
    <location>
        <begin position="23"/>
        <end position="36"/>
    </location>
</feature>
<dbReference type="InterPro" id="IPR015943">
    <property type="entry name" value="WD40/YVTN_repeat-like_dom_sf"/>
</dbReference>
<proteinExistence type="predicted"/>
<accession>L1K1Q7</accession>
<reference evidence="4" key="2">
    <citation type="submission" date="2012-11" db="EMBL/GenBank/DDBJ databases">
        <authorList>
            <person name="Kuo A."/>
            <person name="Curtis B.A."/>
            <person name="Tanifuji G."/>
            <person name="Burki F."/>
            <person name="Gruber A."/>
            <person name="Irimia M."/>
            <person name="Maruyama S."/>
            <person name="Arias M.C."/>
            <person name="Ball S.G."/>
            <person name="Gile G.H."/>
            <person name="Hirakawa Y."/>
            <person name="Hopkins J.F."/>
            <person name="Rensing S.A."/>
            <person name="Schmutz J."/>
            <person name="Symeonidi A."/>
            <person name="Elias M."/>
            <person name="Eveleigh R.J."/>
            <person name="Herman E.K."/>
            <person name="Klute M.J."/>
            <person name="Nakayama T."/>
            <person name="Obornik M."/>
            <person name="Reyes-Prieto A."/>
            <person name="Armbrust E.V."/>
            <person name="Aves S.J."/>
            <person name="Beiko R.G."/>
            <person name="Coutinho P."/>
            <person name="Dacks J.B."/>
            <person name="Durnford D.G."/>
            <person name="Fast N.M."/>
            <person name="Green B.R."/>
            <person name="Grisdale C."/>
            <person name="Hempe F."/>
            <person name="Henrissat B."/>
            <person name="Hoppner M.P."/>
            <person name="Ishida K.-I."/>
            <person name="Kim E."/>
            <person name="Koreny L."/>
            <person name="Kroth P.G."/>
            <person name="Liu Y."/>
            <person name="Malik S.-B."/>
            <person name="Maier U.G."/>
            <person name="McRose D."/>
            <person name="Mock T."/>
            <person name="Neilson J.A."/>
            <person name="Onodera N.T."/>
            <person name="Poole A.M."/>
            <person name="Pritham E.J."/>
            <person name="Richards T.A."/>
            <person name="Rocap G."/>
            <person name="Roy S.W."/>
            <person name="Sarai C."/>
            <person name="Schaack S."/>
            <person name="Shirato S."/>
            <person name="Slamovits C.H."/>
            <person name="Spencer D.F."/>
            <person name="Suzuki S."/>
            <person name="Worden A.Z."/>
            <person name="Zauner S."/>
            <person name="Barry K."/>
            <person name="Bell C."/>
            <person name="Bharti A.K."/>
            <person name="Crow J.A."/>
            <person name="Grimwood J."/>
            <person name="Kramer R."/>
            <person name="Lindquist E."/>
            <person name="Lucas S."/>
            <person name="Salamov A."/>
            <person name="McFadden G.I."/>
            <person name="Lane C.E."/>
            <person name="Keeling P.J."/>
            <person name="Gray M.W."/>
            <person name="Grigoriev I.V."/>
            <person name="Archibald J.M."/>
        </authorList>
    </citation>
    <scope>NUCLEOTIDE SEQUENCE</scope>
    <source>
        <strain evidence="4">CCMP2712</strain>
    </source>
</reference>
<sequence>MLWVKRLRRAALGATEEEEWGDGVERTRRTRDEEYRTSSSNRRRSSNSTQEQGQRVFVDDRGRTIILHKDGHVELLNAASEAAYRSFQIQRESLDEVRSACLAGGRLLLCMESPHLLLVDTRITRGEVAAMRVKLPLSVDTASANMDEDLIALTSSNSVHMCFPTHDHQVERVSCLSSEHLLSVDWLPRKPRALRAVGTDSGQRTVTSQMLLLDPHSKECLEGQRASITFDAKVTGGAGCASDSNLYAIMTEDACFHLIDLRSSRALRKAQLPSPALAASFHPSGGLVTVLIREGKHEFDLLLEGETRSQLFATMRSTESPLKWLLSDLPGEGKDAWLDNVEEEGTSEEEQELVVVLAGRLCGRMSIDLGKLAFGRIGLQEICASWIRAGEVENAIRIMRCSEGGRQRQTCASLIVNFLLRDERGLRMLCSDALRRKFFLSLSQGEWESCEEIVRETKDEQLTETLYFWAGQEGNEQLQGMEGGVWEEERDRMTLKPLWDGDFAAVLRSLKGSGSADDPVLAGLLLESNGQFSEAIRLYEVVEEELVVEEEVEEELVVVES</sequence>
<dbReference type="GeneID" id="17311035"/>
<dbReference type="Proteomes" id="UP000011087">
    <property type="component" value="Unassembled WGS sequence"/>
</dbReference>